<accession>A0ABZ1UA96</accession>
<feature type="domain" description="DUF302" evidence="1">
    <location>
        <begin position="35"/>
        <end position="97"/>
    </location>
</feature>
<dbReference type="Proteomes" id="UP001432222">
    <property type="component" value="Chromosome"/>
</dbReference>
<dbReference type="Pfam" id="PF03625">
    <property type="entry name" value="DUF302"/>
    <property type="match status" value="1"/>
</dbReference>
<dbReference type="PANTHER" id="PTHR38342">
    <property type="entry name" value="SLR5037 PROTEIN"/>
    <property type="match status" value="1"/>
</dbReference>
<dbReference type="InterPro" id="IPR016796">
    <property type="entry name" value="UCP021774"/>
</dbReference>
<name>A0ABZ1UA96_9ACTN</name>
<dbReference type="PIRSF" id="PIRSF021774">
    <property type="entry name" value="UCP021774"/>
    <property type="match status" value="1"/>
</dbReference>
<reference evidence="2" key="1">
    <citation type="submission" date="2022-10" db="EMBL/GenBank/DDBJ databases">
        <title>The complete genomes of actinobacterial strains from the NBC collection.</title>
        <authorList>
            <person name="Joergensen T.S."/>
            <person name="Alvarez Arevalo M."/>
            <person name="Sterndorff E.B."/>
            <person name="Faurdal D."/>
            <person name="Vuksanovic O."/>
            <person name="Mourched A.-S."/>
            <person name="Charusanti P."/>
            <person name="Shaw S."/>
            <person name="Blin K."/>
            <person name="Weber T."/>
        </authorList>
    </citation>
    <scope>NUCLEOTIDE SEQUENCE</scope>
    <source>
        <strain evidence="2">NBC_00222</strain>
    </source>
</reference>
<dbReference type="InterPro" id="IPR035923">
    <property type="entry name" value="TT1751-like_sf"/>
</dbReference>
<evidence type="ECO:0000259" key="1">
    <source>
        <dbReference type="Pfam" id="PF03625"/>
    </source>
</evidence>
<dbReference type="Gene3D" id="3.30.310.70">
    <property type="entry name" value="TT1751-like domain"/>
    <property type="match status" value="1"/>
</dbReference>
<dbReference type="CDD" id="cd14797">
    <property type="entry name" value="DUF302"/>
    <property type="match status" value="1"/>
</dbReference>
<evidence type="ECO:0000313" key="3">
    <source>
        <dbReference type="Proteomes" id="UP001432222"/>
    </source>
</evidence>
<dbReference type="RefSeq" id="WP_328958642.1">
    <property type="nucleotide sequence ID" value="NZ_CP108110.1"/>
</dbReference>
<dbReference type="InterPro" id="IPR005180">
    <property type="entry name" value="DUF302"/>
</dbReference>
<proteinExistence type="predicted"/>
<dbReference type="PANTHER" id="PTHR38342:SF1">
    <property type="entry name" value="SLR5037 PROTEIN"/>
    <property type="match status" value="1"/>
</dbReference>
<sequence length="129" mass="13715">MDHGIAVTLDLPFTEAVEQVRTALAEQGFGILTEIDVRATLRAKLDEEIEDYLILGACNPPLAHRALEADRHIGLLLPCNVVVRAVDGGTLVEAMDPQLLVQVTGKPELAPVADEAATRLRAALAALTG</sequence>
<evidence type="ECO:0000313" key="2">
    <source>
        <dbReference type="EMBL" id="WUQ88091.1"/>
    </source>
</evidence>
<protein>
    <submittedName>
        <fullName evidence="2">DUF302 domain-containing protein</fullName>
    </submittedName>
</protein>
<gene>
    <name evidence="2" type="ORF">OHA16_36955</name>
</gene>
<keyword evidence="3" id="KW-1185">Reference proteome</keyword>
<dbReference type="SUPFAM" id="SSF103247">
    <property type="entry name" value="TT1751-like"/>
    <property type="match status" value="1"/>
</dbReference>
<dbReference type="EMBL" id="CP108110">
    <property type="protein sequence ID" value="WUQ88091.1"/>
    <property type="molecule type" value="Genomic_DNA"/>
</dbReference>
<organism evidence="2 3">
    <name type="scientific">Kitasatospora purpeofusca</name>
    <dbReference type="NCBI Taxonomy" id="67352"/>
    <lineage>
        <taxon>Bacteria</taxon>
        <taxon>Bacillati</taxon>
        <taxon>Actinomycetota</taxon>
        <taxon>Actinomycetes</taxon>
        <taxon>Kitasatosporales</taxon>
        <taxon>Streptomycetaceae</taxon>
        <taxon>Kitasatospora</taxon>
    </lineage>
</organism>